<evidence type="ECO:0000313" key="2">
    <source>
        <dbReference type="Proteomes" id="UP000001306"/>
    </source>
</evidence>
<dbReference type="EMBL" id="AE016822">
    <property type="protein sequence ID" value="AAT89479.1"/>
    <property type="molecule type" value="Genomic_DNA"/>
</dbReference>
<gene>
    <name evidence="1" type="ordered locus">Lxx17190</name>
</gene>
<protein>
    <submittedName>
        <fullName evidence="1">Uncharacterized protein</fullName>
    </submittedName>
</protein>
<keyword evidence="2" id="KW-1185">Reference proteome</keyword>
<proteinExistence type="predicted"/>
<dbReference type="Proteomes" id="UP000001306">
    <property type="component" value="Chromosome"/>
</dbReference>
<reference evidence="1 2" key="1">
    <citation type="journal article" date="2004" name="Mol. Plant Microbe Interact.">
        <title>The genome sequence of the Gram-positive sugarcane pathogen Leifsonia xyli subsp. xyli.</title>
        <authorList>
            <person name="Monteiro-Vitorello C.B."/>
            <person name="Camargo L.E.A."/>
            <person name="Van Sluys M.A."/>
            <person name="Kitajima J.P."/>
            <person name="Truffi D."/>
            <person name="do Amaral A.M."/>
            <person name="Harakava R."/>
            <person name="de Oliveira J.C.F."/>
            <person name="Wood D."/>
            <person name="de Oliveira M.C."/>
            <person name="Miyaki C.Y."/>
            <person name="Takita M.A."/>
            <person name="da Silva A.C.R."/>
            <person name="Furlan L.R."/>
            <person name="Carraro D.M."/>
            <person name="Camarotte G."/>
            <person name="Almeida N.F. Jr."/>
            <person name="Carrer H."/>
            <person name="Coutinho L.L."/>
            <person name="El-Dorry H.A."/>
            <person name="Ferro M.I.T."/>
            <person name="Gagliardi P.R."/>
            <person name="Giglioti E."/>
            <person name="Goldman M.H.S."/>
            <person name="Goldman G.H."/>
            <person name="Kimura E.T."/>
            <person name="Ferro E.S."/>
            <person name="Kuramae E.E."/>
            <person name="Lemos E.G.M."/>
            <person name="Lemos M.V.F."/>
            <person name="Mauro S.M.Z."/>
            <person name="Machado M.A."/>
            <person name="Marino C.L."/>
            <person name="Menck C.F."/>
            <person name="Nunes L.R."/>
            <person name="Oliveira R.C."/>
            <person name="Pereira G.G."/>
            <person name="Siqueira W."/>
            <person name="de Souza A.A."/>
            <person name="Tsai S.M."/>
            <person name="Zanca A.S."/>
            <person name="Simpson A.J.G."/>
            <person name="Brumbley S.M."/>
            <person name="Setubal J.C."/>
        </authorList>
    </citation>
    <scope>NUCLEOTIDE SEQUENCE [LARGE SCALE GENOMIC DNA]</scope>
    <source>
        <strain evidence="1 2">CTCB07</strain>
    </source>
</reference>
<sequence>MGVALLTLAAARFAAILATA</sequence>
<organism evidence="1 2">
    <name type="scientific">Leifsonia xyli subsp. xyli (strain CTCB07)</name>
    <dbReference type="NCBI Taxonomy" id="281090"/>
    <lineage>
        <taxon>Bacteria</taxon>
        <taxon>Bacillati</taxon>
        <taxon>Actinomycetota</taxon>
        <taxon>Actinomycetes</taxon>
        <taxon>Micrococcales</taxon>
        <taxon>Microbacteriaceae</taxon>
        <taxon>Leifsonia</taxon>
    </lineage>
</organism>
<evidence type="ECO:0000313" key="1">
    <source>
        <dbReference type="EMBL" id="AAT89479.1"/>
    </source>
</evidence>
<dbReference type="HOGENOM" id="CLU_3428243_0_0_11"/>
<dbReference type="STRING" id="281090.Lxx17190"/>
<dbReference type="KEGG" id="lxx:Lxx17190"/>
<name>Q6ADR7_LEIXX</name>
<dbReference type="AlphaFoldDB" id="Q6ADR7"/>
<accession>Q6ADR7</accession>